<dbReference type="FunFam" id="3.40.50.720:FF:000084">
    <property type="entry name" value="Short-chain dehydrogenase reductase"/>
    <property type="match status" value="1"/>
</dbReference>
<dbReference type="Gene3D" id="3.40.50.720">
    <property type="entry name" value="NAD(P)-binding Rossmann-like Domain"/>
    <property type="match status" value="1"/>
</dbReference>
<evidence type="ECO:0000256" key="1">
    <source>
        <dbReference type="ARBA" id="ARBA00006484"/>
    </source>
</evidence>
<dbReference type="PROSITE" id="PS00061">
    <property type="entry name" value="ADH_SHORT"/>
    <property type="match status" value="1"/>
</dbReference>
<dbReference type="NCBIfam" id="NF004825">
    <property type="entry name" value="PRK06181.1"/>
    <property type="match status" value="1"/>
</dbReference>
<evidence type="ECO:0000256" key="3">
    <source>
        <dbReference type="RuleBase" id="RU000363"/>
    </source>
</evidence>
<keyword evidence="6" id="KW-1185">Reference proteome</keyword>
<reference evidence="5 6" key="1">
    <citation type="journal article" date="2014" name="Proc. Natl. Acad. Sci. U.S.A.">
        <title>Functional type 2 photosynthetic reaction centers found in the rare bacterial phylum Gemmatimonadetes.</title>
        <authorList>
            <person name="Zeng Y."/>
            <person name="Feng F."/>
            <person name="Medova H."/>
            <person name="Dean J."/>
            <person name="Koblizek M."/>
        </authorList>
    </citation>
    <scope>NUCLEOTIDE SEQUENCE [LARGE SCALE GENOMIC DNA]</scope>
    <source>
        <strain evidence="5 6">AP64</strain>
    </source>
</reference>
<evidence type="ECO:0000313" key="6">
    <source>
        <dbReference type="Proteomes" id="UP000076404"/>
    </source>
</evidence>
<dbReference type="OrthoDB" id="9790266at2"/>
<comment type="similarity">
    <text evidence="1 3">Belongs to the short-chain dehydrogenases/reductases (SDR) family.</text>
</comment>
<organism evidence="5 6">
    <name type="scientific">Gemmatimonas phototrophica</name>
    <dbReference type="NCBI Taxonomy" id="1379270"/>
    <lineage>
        <taxon>Bacteria</taxon>
        <taxon>Pseudomonadati</taxon>
        <taxon>Gemmatimonadota</taxon>
        <taxon>Gemmatimonadia</taxon>
        <taxon>Gemmatimonadales</taxon>
        <taxon>Gemmatimonadaceae</taxon>
        <taxon>Gemmatimonas</taxon>
    </lineage>
</organism>
<dbReference type="PRINTS" id="PR00080">
    <property type="entry name" value="SDRFAMILY"/>
</dbReference>
<dbReference type="InterPro" id="IPR057326">
    <property type="entry name" value="KR_dom"/>
</dbReference>
<dbReference type="SUPFAM" id="SSF51735">
    <property type="entry name" value="NAD(P)-binding Rossmann-fold domains"/>
    <property type="match status" value="1"/>
</dbReference>
<dbReference type="EMBL" id="CP011454">
    <property type="protein sequence ID" value="AMW06053.1"/>
    <property type="molecule type" value="Genomic_DNA"/>
</dbReference>
<dbReference type="eggNOG" id="COG0300">
    <property type="taxonomic scope" value="Bacteria"/>
</dbReference>
<dbReference type="InterPro" id="IPR020904">
    <property type="entry name" value="Sc_DH/Rdtase_CS"/>
</dbReference>
<dbReference type="PANTHER" id="PTHR44196:SF1">
    <property type="entry name" value="DEHYDROGENASE_REDUCTASE SDR FAMILY MEMBER 7B"/>
    <property type="match status" value="1"/>
</dbReference>
<evidence type="ECO:0000259" key="4">
    <source>
        <dbReference type="SMART" id="SM00822"/>
    </source>
</evidence>
<dbReference type="InterPro" id="IPR036291">
    <property type="entry name" value="NAD(P)-bd_dom_sf"/>
</dbReference>
<name>A0A143BN51_9BACT</name>
<dbReference type="AlphaFoldDB" id="A0A143BN51"/>
<evidence type="ECO:0000256" key="2">
    <source>
        <dbReference type="ARBA" id="ARBA00023002"/>
    </source>
</evidence>
<reference evidence="5 6" key="2">
    <citation type="journal article" date="2016" name="Environ. Microbiol. Rep.">
        <title>Metagenomic evidence for the presence of phototrophic Gemmatimonadetes bacteria in diverse environments.</title>
        <authorList>
            <person name="Zeng Y."/>
            <person name="Baumbach J."/>
            <person name="Barbosa E.G."/>
            <person name="Azevedo V."/>
            <person name="Zhang C."/>
            <person name="Koblizek M."/>
        </authorList>
    </citation>
    <scope>NUCLEOTIDE SEQUENCE [LARGE SCALE GENOMIC DNA]</scope>
    <source>
        <strain evidence="5 6">AP64</strain>
    </source>
</reference>
<dbReference type="Pfam" id="PF00106">
    <property type="entry name" value="adh_short"/>
    <property type="match status" value="1"/>
</dbReference>
<evidence type="ECO:0000313" key="5">
    <source>
        <dbReference type="EMBL" id="AMW06053.1"/>
    </source>
</evidence>
<sequence>MPVRFAGQVVLITGASTGIGAELARQFAAAGARVALAARDADKLESVAAACRAQGAEALVVTTDITIEDQCREMVARTVQHFGRLDILVNNAGMSMSGRFEDITDLSIFEKLMRLNFLGSVWCTAFALPHLKQSRGRVVAISSLTGLAGVPKRTAYAASKHAMAGFFDSLRIELEDSGVSVTVVYPGFVFSEINARAFSPDGTPFGDRAYQRRPGETMETAECGRLILNAVARRDRDLVMTWRGKVGRLLKLISPRLVDRIAKKAIEAKQ</sequence>
<dbReference type="PRINTS" id="PR00081">
    <property type="entry name" value="GDHRDH"/>
</dbReference>
<dbReference type="STRING" id="1379270.GEMMAAP_17200"/>
<proteinExistence type="inferred from homology"/>
<dbReference type="PANTHER" id="PTHR44196">
    <property type="entry name" value="DEHYDROGENASE/REDUCTASE SDR FAMILY MEMBER 7B"/>
    <property type="match status" value="1"/>
</dbReference>
<feature type="domain" description="Ketoreductase" evidence="4">
    <location>
        <begin position="8"/>
        <end position="187"/>
    </location>
</feature>
<dbReference type="RefSeq" id="WP_026848214.1">
    <property type="nucleotide sequence ID" value="NZ_CP011454.1"/>
</dbReference>
<accession>A0A143BN51</accession>
<dbReference type="KEGG" id="gph:GEMMAAP_17200"/>
<dbReference type="GO" id="GO:0016491">
    <property type="term" value="F:oxidoreductase activity"/>
    <property type="evidence" value="ECO:0007669"/>
    <property type="project" value="UniProtKB-KW"/>
</dbReference>
<dbReference type="GO" id="GO:0016020">
    <property type="term" value="C:membrane"/>
    <property type="evidence" value="ECO:0007669"/>
    <property type="project" value="TreeGrafter"/>
</dbReference>
<gene>
    <name evidence="5" type="ORF">GEMMAAP_17200</name>
</gene>
<keyword evidence="2" id="KW-0560">Oxidoreductase</keyword>
<dbReference type="SMART" id="SM00822">
    <property type="entry name" value="PKS_KR"/>
    <property type="match status" value="1"/>
</dbReference>
<dbReference type="Proteomes" id="UP000076404">
    <property type="component" value="Chromosome"/>
</dbReference>
<protein>
    <submittedName>
        <fullName evidence="5">Short-chain dehydrogenase</fullName>
    </submittedName>
</protein>
<dbReference type="InterPro" id="IPR002347">
    <property type="entry name" value="SDR_fam"/>
</dbReference>